<keyword evidence="3" id="KW-1185">Reference proteome</keyword>
<dbReference type="EMBL" id="JAAMPI010000329">
    <property type="protein sequence ID" value="KAF4632634.1"/>
    <property type="molecule type" value="Genomic_DNA"/>
</dbReference>
<evidence type="ECO:0008006" key="4">
    <source>
        <dbReference type="Google" id="ProtNLM"/>
    </source>
</evidence>
<protein>
    <recommendedName>
        <fullName evidence="4">C2H2-type domain-containing protein</fullName>
    </recommendedName>
</protein>
<feature type="region of interest" description="Disordered" evidence="1">
    <location>
        <begin position="54"/>
        <end position="76"/>
    </location>
</feature>
<organism evidence="2 3">
    <name type="scientific">Cudoniella acicularis</name>
    <dbReference type="NCBI Taxonomy" id="354080"/>
    <lineage>
        <taxon>Eukaryota</taxon>
        <taxon>Fungi</taxon>
        <taxon>Dikarya</taxon>
        <taxon>Ascomycota</taxon>
        <taxon>Pezizomycotina</taxon>
        <taxon>Leotiomycetes</taxon>
        <taxon>Helotiales</taxon>
        <taxon>Tricladiaceae</taxon>
        <taxon>Cudoniella</taxon>
    </lineage>
</organism>
<reference evidence="2 3" key="1">
    <citation type="submission" date="2020-03" db="EMBL/GenBank/DDBJ databases">
        <title>Draft Genome Sequence of Cudoniella acicularis.</title>
        <authorList>
            <person name="Buettner E."/>
            <person name="Kellner H."/>
        </authorList>
    </citation>
    <scope>NUCLEOTIDE SEQUENCE [LARGE SCALE GENOMIC DNA]</scope>
    <source>
        <strain evidence="2 3">DSM 108380</strain>
    </source>
</reference>
<dbReference type="Proteomes" id="UP000566819">
    <property type="component" value="Unassembled WGS sequence"/>
</dbReference>
<feature type="compositionally biased region" description="Basic and acidic residues" evidence="1">
    <location>
        <begin position="620"/>
        <end position="638"/>
    </location>
</feature>
<comment type="caution">
    <text evidence="2">The sequence shown here is derived from an EMBL/GenBank/DDBJ whole genome shotgun (WGS) entry which is preliminary data.</text>
</comment>
<accession>A0A8H4RPM9</accession>
<feature type="region of interest" description="Disordered" evidence="1">
    <location>
        <begin position="358"/>
        <end position="417"/>
    </location>
</feature>
<name>A0A8H4RPM9_9HELO</name>
<gene>
    <name evidence="2" type="ORF">G7Y89_g5488</name>
</gene>
<feature type="region of interest" description="Disordered" evidence="1">
    <location>
        <begin position="592"/>
        <end position="643"/>
    </location>
</feature>
<dbReference type="OrthoDB" id="5100145at2759"/>
<evidence type="ECO:0000256" key="1">
    <source>
        <dbReference type="SAM" id="MobiDB-lite"/>
    </source>
</evidence>
<dbReference type="Gene3D" id="3.30.160.60">
    <property type="entry name" value="Classic Zinc Finger"/>
    <property type="match status" value="1"/>
</dbReference>
<sequence>MTRLKLDQWEGRWSYARGATKATKRAGGQSIAELGEALAEVDGLLAGLNYLEKAEPDSHEPSSRGSSPSQGGNLSFSSEERLNIETRHLRNHLVGKLAKSNDNPSRPRDSQWATLRSLREASRYYYDQFVKLTAVSTSRDIRRLGKSFGTAKNMLEIGILTFRDVLHGKTPESLEQVFAFASLSYMISKSLHAKGHLEESDILSGLLDWRSVIANEKEQLAFDEIAKLLWPEAKEILHFIPIQRRNVGLRHDTSELMSAPPNTTEVLLNPAALVPTEGAFTPEDQLPDVPQWDHEHAPIPPLNMIPEPFLDDLEMDPPDRVCEHLYHLLGETSAHPDFEFAKFLNVGIPEQETLMDSTSYSTVTPPPYINPRALQLPSSLGGNSDKPPLPPNCRSSPPNPHLEHSTGEKLDSPSFQPMQDIRDSAMFQLVLDFIDQISEMGDLLDVLSARQMRADKNGTNSLPSSQSWIEFEFFNQAPILVLNPLYSKATHSDKTFCGIIAMAETFVRLGLLHTVREVEDYIIDVGRSLAQSYDLFVSLVSHTLNQCLKASRSLKWGLVYLSGVEEADEYSTAYIKKRKQHENEWASTVLACHEPSQQLPPPTSSTDDSYRKHPRNPLKRRPDEGSDLPEKRQRREIPDIAPQIPLPHSDTLAVLCCPYEYCPKRFRGASAPNNRSRHVRVEHEKRNILRCPSCSTETGRRDNLRKHFLKKHPSYVLPGWLASTARGLSSA</sequence>
<dbReference type="AlphaFoldDB" id="A0A8H4RPM9"/>
<feature type="compositionally biased region" description="Basic and acidic residues" evidence="1">
    <location>
        <begin position="401"/>
        <end position="411"/>
    </location>
</feature>
<evidence type="ECO:0000313" key="2">
    <source>
        <dbReference type="EMBL" id="KAF4632634.1"/>
    </source>
</evidence>
<feature type="compositionally biased region" description="Low complexity" evidence="1">
    <location>
        <begin position="63"/>
        <end position="72"/>
    </location>
</feature>
<proteinExistence type="predicted"/>
<evidence type="ECO:0000313" key="3">
    <source>
        <dbReference type="Proteomes" id="UP000566819"/>
    </source>
</evidence>